<evidence type="ECO:0000313" key="3">
    <source>
        <dbReference type="EnsemblMetazoa" id="XP_012056213.1"/>
    </source>
</evidence>
<dbReference type="AlphaFoldDB" id="A0A158NFA5"/>
<feature type="compositionally biased region" description="Basic and acidic residues" evidence="2">
    <location>
        <begin position="46"/>
        <end position="58"/>
    </location>
</feature>
<dbReference type="Proteomes" id="UP000005205">
    <property type="component" value="Unassembled WGS sequence"/>
</dbReference>
<dbReference type="EMBL" id="ADTU01013885">
    <property type="status" value="NOT_ANNOTATED_CDS"/>
    <property type="molecule type" value="Genomic_DNA"/>
</dbReference>
<name>A0A158NFA5_ATTCE</name>
<feature type="coiled-coil region" evidence="1">
    <location>
        <begin position="129"/>
        <end position="167"/>
    </location>
</feature>
<dbReference type="eggNOG" id="KOG0161">
    <property type="taxonomic scope" value="Eukaryota"/>
</dbReference>
<proteinExistence type="predicted"/>
<feature type="region of interest" description="Disordered" evidence="2">
    <location>
        <begin position="1"/>
        <end position="58"/>
    </location>
</feature>
<dbReference type="KEGG" id="acep:105619300"/>
<dbReference type="InParanoid" id="A0A158NFA5"/>
<keyword evidence="1" id="KW-0175">Coiled coil</keyword>
<dbReference type="EnsemblMetazoa" id="XM_012200823.1">
    <property type="protein sequence ID" value="XP_012056213.1"/>
    <property type="gene ID" value="LOC105619300"/>
</dbReference>
<keyword evidence="4" id="KW-1185">Reference proteome</keyword>
<dbReference type="STRING" id="12957.A0A158NFA5"/>
<reference evidence="3" key="2">
    <citation type="submission" date="2016-04" db="UniProtKB">
        <authorList>
            <consortium name="EnsemblMetazoa"/>
        </authorList>
    </citation>
    <scope>IDENTIFICATION</scope>
</reference>
<accession>A0A158NFA5</accession>
<reference evidence="4" key="1">
    <citation type="journal article" date="2011" name="PLoS Genet.">
        <title>The genome sequence of the leaf-cutter ant Atta cephalotes reveals insights into its obligate symbiotic lifestyle.</title>
        <authorList>
            <person name="Suen G."/>
            <person name="Teiling C."/>
            <person name="Li L."/>
            <person name="Holt C."/>
            <person name="Abouheif E."/>
            <person name="Bornberg-Bauer E."/>
            <person name="Bouffard P."/>
            <person name="Caldera E.J."/>
            <person name="Cash E."/>
            <person name="Cavanaugh A."/>
            <person name="Denas O."/>
            <person name="Elhaik E."/>
            <person name="Fave M.J."/>
            <person name="Gadau J."/>
            <person name="Gibson J.D."/>
            <person name="Graur D."/>
            <person name="Grubbs K.J."/>
            <person name="Hagen D.E."/>
            <person name="Harkins T.T."/>
            <person name="Helmkampf M."/>
            <person name="Hu H."/>
            <person name="Johnson B.R."/>
            <person name="Kim J."/>
            <person name="Marsh S.E."/>
            <person name="Moeller J.A."/>
            <person name="Munoz-Torres M.C."/>
            <person name="Murphy M.C."/>
            <person name="Naughton M.C."/>
            <person name="Nigam S."/>
            <person name="Overson R."/>
            <person name="Rajakumar R."/>
            <person name="Reese J.T."/>
            <person name="Scott J.J."/>
            <person name="Smith C.R."/>
            <person name="Tao S."/>
            <person name="Tsutsui N.D."/>
            <person name="Viljakainen L."/>
            <person name="Wissler L."/>
            <person name="Yandell M.D."/>
            <person name="Zimmer F."/>
            <person name="Taylor J."/>
            <person name="Slater S.C."/>
            <person name="Clifton S.W."/>
            <person name="Warren W.C."/>
            <person name="Elsik C.G."/>
            <person name="Smith C.D."/>
            <person name="Weinstock G.M."/>
            <person name="Gerardo N.M."/>
            <person name="Currie C.R."/>
        </authorList>
    </citation>
    <scope>NUCLEOTIDE SEQUENCE [LARGE SCALE GENOMIC DNA]</scope>
</reference>
<organism evidence="3 4">
    <name type="scientific">Atta cephalotes</name>
    <name type="common">Leafcutter ant</name>
    <dbReference type="NCBI Taxonomy" id="12957"/>
    <lineage>
        <taxon>Eukaryota</taxon>
        <taxon>Metazoa</taxon>
        <taxon>Ecdysozoa</taxon>
        <taxon>Arthropoda</taxon>
        <taxon>Hexapoda</taxon>
        <taxon>Insecta</taxon>
        <taxon>Pterygota</taxon>
        <taxon>Neoptera</taxon>
        <taxon>Endopterygota</taxon>
        <taxon>Hymenoptera</taxon>
        <taxon>Apocrita</taxon>
        <taxon>Aculeata</taxon>
        <taxon>Formicoidea</taxon>
        <taxon>Formicidae</taxon>
        <taxon>Myrmicinae</taxon>
        <taxon>Atta</taxon>
    </lineage>
</organism>
<protein>
    <submittedName>
        <fullName evidence="3">Uncharacterized protein</fullName>
    </submittedName>
</protein>
<feature type="compositionally biased region" description="Basic and acidic residues" evidence="2">
    <location>
        <begin position="14"/>
        <end position="24"/>
    </location>
</feature>
<sequence length="167" mass="19700">MLAHHCAESMTVSRTDKQAPERHTFNKKSMQEGNEESTSNENGEIELNKQADEGYKQRYPEKELFEGGRLKKIIKRADVEKAKRKVEGDLKFTQKAVVYLERNKKEIDPSNTIQRKDNELSFSYDELKNEMINNLVNKLQKQIKELQKRIEELEEEVEAERLNEKEE</sequence>
<evidence type="ECO:0000256" key="2">
    <source>
        <dbReference type="SAM" id="MobiDB-lite"/>
    </source>
</evidence>
<gene>
    <name evidence="3" type="primary">105619300</name>
</gene>
<evidence type="ECO:0000256" key="1">
    <source>
        <dbReference type="SAM" id="Coils"/>
    </source>
</evidence>
<dbReference type="OrthoDB" id="9838085at2759"/>
<evidence type="ECO:0000313" key="4">
    <source>
        <dbReference type="Proteomes" id="UP000005205"/>
    </source>
</evidence>